<evidence type="ECO:0000313" key="3">
    <source>
        <dbReference type="Proteomes" id="UP000035366"/>
    </source>
</evidence>
<organism evidence="2 3">
    <name type="scientific">Streptomyces incarnatus</name>
    <dbReference type="NCBI Taxonomy" id="665007"/>
    <lineage>
        <taxon>Bacteria</taxon>
        <taxon>Bacillati</taxon>
        <taxon>Actinomycetota</taxon>
        <taxon>Actinomycetes</taxon>
        <taxon>Kitasatosporales</taxon>
        <taxon>Streptomycetaceae</taxon>
        <taxon>Streptomyces</taxon>
    </lineage>
</organism>
<accession>A0ABN4GJ09</accession>
<feature type="region of interest" description="Disordered" evidence="1">
    <location>
        <begin position="81"/>
        <end position="100"/>
    </location>
</feature>
<dbReference type="EMBL" id="CP011497">
    <property type="protein sequence ID" value="AKJ11286.1"/>
    <property type="molecule type" value="Genomic_DNA"/>
</dbReference>
<keyword evidence="3" id="KW-1185">Reference proteome</keyword>
<sequence length="121" mass="13065">MSDDILSVIPADPHRQPAPDAGKRAAALVLEPVSGSPDDAEPGDVDDVDLDVDWYEAITAVDCGSNLVSIRCRVSSRSRYHSGAMERSQWGDPQRPPLTPEELTTVGRALGHPVRQIPARI</sequence>
<evidence type="ECO:0000313" key="2">
    <source>
        <dbReference type="EMBL" id="AKJ11286.1"/>
    </source>
</evidence>
<reference evidence="2 3" key="1">
    <citation type="journal article" date="2015" name="ISME J.">
        <title>Draft Genome Sequence of Streptomyces incarnatus NRRL8089, which Produces the Nucleoside Antibiotic Sinefungin.</title>
        <authorList>
            <person name="Oshima K."/>
            <person name="Hattori M."/>
            <person name="Shimizu H."/>
            <person name="Fukuda K."/>
            <person name="Nemoto M."/>
            <person name="Inagaki K."/>
            <person name="Tamura T."/>
        </authorList>
    </citation>
    <scope>NUCLEOTIDE SEQUENCE [LARGE SCALE GENOMIC DNA]</scope>
    <source>
        <strain evidence="2 3">NRRL 8089</strain>
    </source>
</reference>
<gene>
    <name evidence="2" type="ORF">ABB07_14995</name>
</gene>
<feature type="region of interest" description="Disordered" evidence="1">
    <location>
        <begin position="1"/>
        <end position="22"/>
    </location>
</feature>
<dbReference type="RefSeq" id="WP_208899227.1">
    <property type="nucleotide sequence ID" value="NZ_CP011497.1"/>
</dbReference>
<name>A0ABN4GJ09_9ACTN</name>
<feature type="compositionally biased region" description="Basic and acidic residues" evidence="1">
    <location>
        <begin position="12"/>
        <end position="22"/>
    </location>
</feature>
<protein>
    <submittedName>
        <fullName evidence="2">Uncharacterized protein</fullName>
    </submittedName>
</protein>
<evidence type="ECO:0000256" key="1">
    <source>
        <dbReference type="SAM" id="MobiDB-lite"/>
    </source>
</evidence>
<proteinExistence type="predicted"/>
<dbReference type="Proteomes" id="UP000035366">
    <property type="component" value="Chromosome"/>
</dbReference>